<dbReference type="CDD" id="cd00130">
    <property type="entry name" value="PAS"/>
    <property type="match status" value="1"/>
</dbReference>
<dbReference type="SUPFAM" id="SSF141868">
    <property type="entry name" value="EAL domain-like"/>
    <property type="match status" value="1"/>
</dbReference>
<dbReference type="InterPro" id="IPR035965">
    <property type="entry name" value="PAS-like_dom_sf"/>
</dbReference>
<dbReference type="SMART" id="SM00086">
    <property type="entry name" value="PAC"/>
    <property type="match status" value="1"/>
</dbReference>
<name>A0ABW3PA01_9PROT</name>
<dbReference type="Gene3D" id="3.20.20.450">
    <property type="entry name" value="EAL domain"/>
    <property type="match status" value="1"/>
</dbReference>
<dbReference type="EMBL" id="JBHTLN010000001">
    <property type="protein sequence ID" value="MFD1122118.1"/>
    <property type="molecule type" value="Genomic_DNA"/>
</dbReference>
<feature type="domain" description="GGDEF" evidence="4">
    <location>
        <begin position="355"/>
        <end position="487"/>
    </location>
</feature>
<dbReference type="Pfam" id="PF00563">
    <property type="entry name" value="EAL"/>
    <property type="match status" value="1"/>
</dbReference>
<dbReference type="SUPFAM" id="SSF55073">
    <property type="entry name" value="Nucleotide cyclase"/>
    <property type="match status" value="1"/>
</dbReference>
<dbReference type="InterPro" id="IPR012226">
    <property type="entry name" value="Diguanyl_cyclase/Pdiesterase"/>
</dbReference>
<comment type="caution">
    <text evidence="5">The sequence shown here is derived from an EMBL/GenBank/DDBJ whole genome shotgun (WGS) entry which is preliminary data.</text>
</comment>
<dbReference type="InterPro" id="IPR029787">
    <property type="entry name" value="Nucleotide_cyclase"/>
</dbReference>
<evidence type="ECO:0000313" key="6">
    <source>
        <dbReference type="Proteomes" id="UP001597206"/>
    </source>
</evidence>
<dbReference type="SUPFAM" id="SSF55785">
    <property type="entry name" value="PYP-like sensor domain (PAS domain)"/>
    <property type="match status" value="1"/>
</dbReference>
<dbReference type="CDD" id="cd01949">
    <property type="entry name" value="GGDEF"/>
    <property type="match status" value="1"/>
</dbReference>
<dbReference type="Gene3D" id="3.30.450.20">
    <property type="entry name" value="PAS domain"/>
    <property type="match status" value="1"/>
</dbReference>
<dbReference type="SMART" id="SM00052">
    <property type="entry name" value="EAL"/>
    <property type="match status" value="1"/>
</dbReference>
<evidence type="ECO:0000259" key="1">
    <source>
        <dbReference type="PROSITE" id="PS50112"/>
    </source>
</evidence>
<dbReference type="PANTHER" id="PTHR44757:SF2">
    <property type="entry name" value="BIOFILM ARCHITECTURE MAINTENANCE PROTEIN MBAA"/>
    <property type="match status" value="1"/>
</dbReference>
<dbReference type="InterPro" id="IPR029016">
    <property type="entry name" value="GAF-like_dom_sf"/>
</dbReference>
<reference evidence="6" key="1">
    <citation type="journal article" date="2019" name="Int. J. Syst. Evol. Microbiol.">
        <title>The Global Catalogue of Microorganisms (GCM) 10K type strain sequencing project: providing services to taxonomists for standard genome sequencing and annotation.</title>
        <authorList>
            <consortium name="The Broad Institute Genomics Platform"/>
            <consortium name="The Broad Institute Genome Sequencing Center for Infectious Disease"/>
            <person name="Wu L."/>
            <person name="Ma J."/>
        </authorList>
    </citation>
    <scope>NUCLEOTIDE SEQUENCE [LARGE SCALE GENOMIC DNA]</scope>
    <source>
        <strain evidence="6">CCUG 58411</strain>
    </source>
</reference>
<dbReference type="CDD" id="cd01948">
    <property type="entry name" value="EAL"/>
    <property type="match status" value="1"/>
</dbReference>
<gene>
    <name evidence="5" type="ORF">ACFQ2T_06355</name>
</gene>
<dbReference type="SMART" id="SM00267">
    <property type="entry name" value="GGDEF"/>
    <property type="match status" value="1"/>
</dbReference>
<dbReference type="RefSeq" id="WP_379032019.1">
    <property type="nucleotide sequence ID" value="NZ_JBHTLN010000001.1"/>
</dbReference>
<sequence>MGTSQSVKHHQQLTQLYLALSQCNQAIVQSHDRQALFEKICRIIVDFGHAKLAWVGQVTPETRQVTVAAAVGTGLEYLSQVSISADPSKPNGRGPCGTAIATDQPFWLQDFQTNPVATLWHASASEFSWKAAAFLPLHSEGKVVACLSLYASEEHAFDPDTQRLLIDMVTNIDFALDRFVVQQERTQYQQSLLASEQRARLVMENALDAIINMDTAGNIIEWNRAAERIFGHPRSEVVGRCLGEVIVPPAYREAHDQGLKRLQQSGESRLLGRAIEISAIRRDGREFPVELTIIEIERSGERYYSAFLRDITRRKEFEARIRFLADYDALTGLPNRNLLNERVTLEIEQAWANDSQFALMFLDLDHFKDVNDSLGHRYGDSLLIELTKRFQNLVRPEDTICRLGGDEFVFLLAGAGHDVAKEVVERLLKAIEEPLMIDQYQLSITASVGIAIYPDDGLDIESLQRNADVAMYRTKKESRNGYRFFSNQMQIQTTRHLQLVNALRQAIALKQLTVHYQPQLDLHTKKLVGVEALLRWSHPQLGEVQPTEFIPLAESSGLIISIGSWVLEQAVQQIERWQEAGITNICVSVNLSSIQFRDPELPSLVQAILQRYHVLPQSLELELTEGVALENPEGAVSMMDALDQLGVRLSIDDFGTGYSSLSYLKKFKVYKLKVDQSFVRDISTDDEDKAIVIAIINLARSLGLKTIAEGVETPEQKAFLLTHGCDEIQGYLLSQPMASEEATAYLLANQ</sequence>
<dbReference type="InterPro" id="IPR003018">
    <property type="entry name" value="GAF"/>
</dbReference>
<dbReference type="NCBIfam" id="TIGR00254">
    <property type="entry name" value="GGDEF"/>
    <property type="match status" value="1"/>
</dbReference>
<dbReference type="InterPro" id="IPR001633">
    <property type="entry name" value="EAL_dom"/>
</dbReference>
<dbReference type="InterPro" id="IPR000014">
    <property type="entry name" value="PAS"/>
</dbReference>
<dbReference type="Pfam" id="PF00990">
    <property type="entry name" value="GGDEF"/>
    <property type="match status" value="1"/>
</dbReference>
<dbReference type="InterPro" id="IPR035919">
    <property type="entry name" value="EAL_sf"/>
</dbReference>
<dbReference type="PIRSF" id="PIRSF005925">
    <property type="entry name" value="Dos"/>
    <property type="match status" value="1"/>
</dbReference>
<dbReference type="NCBIfam" id="TIGR00229">
    <property type="entry name" value="sensory_box"/>
    <property type="match status" value="1"/>
</dbReference>
<dbReference type="PROSITE" id="PS50887">
    <property type="entry name" value="GGDEF"/>
    <property type="match status" value="1"/>
</dbReference>
<dbReference type="Pfam" id="PF13185">
    <property type="entry name" value="GAF_2"/>
    <property type="match status" value="1"/>
</dbReference>
<keyword evidence="6" id="KW-1185">Reference proteome</keyword>
<dbReference type="InterPro" id="IPR000700">
    <property type="entry name" value="PAS-assoc_C"/>
</dbReference>
<protein>
    <submittedName>
        <fullName evidence="5">Bifunctional diguanylate cyclase/phosphodiesterase</fullName>
    </submittedName>
</protein>
<dbReference type="Pfam" id="PF00989">
    <property type="entry name" value="PAS"/>
    <property type="match status" value="1"/>
</dbReference>
<dbReference type="PROSITE" id="PS50113">
    <property type="entry name" value="PAC"/>
    <property type="match status" value="1"/>
</dbReference>
<evidence type="ECO:0000313" key="5">
    <source>
        <dbReference type="EMBL" id="MFD1122118.1"/>
    </source>
</evidence>
<dbReference type="PANTHER" id="PTHR44757">
    <property type="entry name" value="DIGUANYLATE CYCLASE DGCP"/>
    <property type="match status" value="1"/>
</dbReference>
<evidence type="ECO:0000259" key="2">
    <source>
        <dbReference type="PROSITE" id="PS50113"/>
    </source>
</evidence>
<dbReference type="InterPro" id="IPR043128">
    <property type="entry name" value="Rev_trsase/Diguanyl_cyclase"/>
</dbReference>
<dbReference type="Gene3D" id="3.30.450.40">
    <property type="match status" value="1"/>
</dbReference>
<dbReference type="Proteomes" id="UP001597206">
    <property type="component" value="Unassembled WGS sequence"/>
</dbReference>
<evidence type="ECO:0000259" key="4">
    <source>
        <dbReference type="PROSITE" id="PS50887"/>
    </source>
</evidence>
<dbReference type="InterPro" id="IPR052155">
    <property type="entry name" value="Biofilm_reg_signaling"/>
</dbReference>
<feature type="domain" description="EAL" evidence="3">
    <location>
        <begin position="496"/>
        <end position="750"/>
    </location>
</feature>
<dbReference type="SMART" id="SM00091">
    <property type="entry name" value="PAS"/>
    <property type="match status" value="1"/>
</dbReference>
<evidence type="ECO:0000259" key="3">
    <source>
        <dbReference type="PROSITE" id="PS50883"/>
    </source>
</evidence>
<dbReference type="SUPFAM" id="SSF55781">
    <property type="entry name" value="GAF domain-like"/>
    <property type="match status" value="1"/>
</dbReference>
<proteinExistence type="predicted"/>
<feature type="domain" description="PAC" evidence="2">
    <location>
        <begin position="273"/>
        <end position="323"/>
    </location>
</feature>
<accession>A0ABW3PA01</accession>
<dbReference type="Gene3D" id="3.30.70.270">
    <property type="match status" value="1"/>
</dbReference>
<dbReference type="InterPro" id="IPR000160">
    <property type="entry name" value="GGDEF_dom"/>
</dbReference>
<dbReference type="InterPro" id="IPR013767">
    <property type="entry name" value="PAS_fold"/>
</dbReference>
<feature type="domain" description="PAS" evidence="1">
    <location>
        <begin position="195"/>
        <end position="266"/>
    </location>
</feature>
<dbReference type="InterPro" id="IPR001610">
    <property type="entry name" value="PAC"/>
</dbReference>
<organism evidence="5 6">
    <name type="scientific">Methylophilus flavus</name>
    <dbReference type="NCBI Taxonomy" id="640084"/>
    <lineage>
        <taxon>Bacteria</taxon>
        <taxon>Pseudomonadati</taxon>
        <taxon>Pseudomonadota</taxon>
        <taxon>Betaproteobacteria</taxon>
        <taxon>Nitrosomonadales</taxon>
        <taxon>Methylophilaceae</taxon>
        <taxon>Methylophilus</taxon>
    </lineage>
</organism>
<dbReference type="PROSITE" id="PS50112">
    <property type="entry name" value="PAS"/>
    <property type="match status" value="1"/>
</dbReference>
<dbReference type="PROSITE" id="PS50883">
    <property type="entry name" value="EAL"/>
    <property type="match status" value="1"/>
</dbReference>